<feature type="transmembrane region" description="Helical" evidence="1">
    <location>
        <begin position="93"/>
        <end position="109"/>
    </location>
</feature>
<protein>
    <submittedName>
        <fullName evidence="2">Protein NnrS</fullName>
    </submittedName>
</protein>
<feature type="transmembrane region" description="Helical" evidence="1">
    <location>
        <begin position="142"/>
        <end position="165"/>
    </location>
</feature>
<sequence>MLITDKRKALAIPAILRLGFRPFFLFGAGLAVLAVPLWIMALYGGPIAEPQGGWLAWHRHEQTFGFAGAIIAGFLLTAVQTWTGRPSLSGRPLAWLAALWLLGRLSWWLPSAWLLLVANVAFLLAVAVVMARLLWAVRQRRNYPIVLVLALLAAADLLSLLGVVFGHESWQRQGCLAAIWLVAAMMTVIGGRVIPFFTQRGLGRTEAVQPWVWLDMALLVGNVLMAVLTAAGLLLQPHWLGTILLLALGLGHGIRLYRWFDAGLLRVPLLWSLHLAYAWLVVACIALAASQLGAALAFSQALHGLTIGAMGGLILAMLARVSLGHTGRVLQLPRGFAIAFVALNLAALVRVFGVSFAYQPALWLAALAWSLAFAQYLYCYGPMLCRPRVDGHPG</sequence>
<reference evidence="2 3" key="1">
    <citation type="submission" date="2018-06" db="EMBL/GenBank/DDBJ databases">
        <authorList>
            <consortium name="Pathogen Informatics"/>
            <person name="Doyle S."/>
        </authorList>
    </citation>
    <scope>NUCLEOTIDE SEQUENCE [LARGE SCALE GENOMIC DNA]</scope>
    <source>
        <strain evidence="2 3">NCTC10899</strain>
    </source>
</reference>
<feature type="transmembrane region" description="Helical" evidence="1">
    <location>
        <begin position="23"/>
        <end position="43"/>
    </location>
</feature>
<name>A0A379IV55_ECTME</name>
<feature type="transmembrane region" description="Helical" evidence="1">
    <location>
        <begin position="177"/>
        <end position="198"/>
    </location>
</feature>
<feature type="transmembrane region" description="Helical" evidence="1">
    <location>
        <begin position="301"/>
        <end position="323"/>
    </location>
</feature>
<keyword evidence="1" id="KW-0812">Transmembrane</keyword>
<dbReference type="Proteomes" id="UP000254260">
    <property type="component" value="Unassembled WGS sequence"/>
</dbReference>
<dbReference type="AlphaFoldDB" id="A0A379IV55"/>
<evidence type="ECO:0000313" key="2">
    <source>
        <dbReference type="EMBL" id="SUD40188.1"/>
    </source>
</evidence>
<feature type="transmembrane region" description="Helical" evidence="1">
    <location>
        <begin position="361"/>
        <end position="379"/>
    </location>
</feature>
<gene>
    <name evidence="2" type="primary">nnrS</name>
    <name evidence="2" type="ORF">NCTC10899_03020</name>
</gene>
<feature type="transmembrane region" description="Helical" evidence="1">
    <location>
        <begin position="63"/>
        <end position="81"/>
    </location>
</feature>
<proteinExistence type="predicted"/>
<evidence type="ECO:0000313" key="3">
    <source>
        <dbReference type="Proteomes" id="UP000254260"/>
    </source>
</evidence>
<feature type="transmembrane region" description="Helical" evidence="1">
    <location>
        <begin position="115"/>
        <end position="135"/>
    </location>
</feature>
<keyword evidence="1" id="KW-1133">Transmembrane helix</keyword>
<feature type="transmembrane region" description="Helical" evidence="1">
    <location>
        <begin position="269"/>
        <end position="289"/>
    </location>
</feature>
<dbReference type="OrthoDB" id="9770040at2"/>
<feature type="transmembrane region" description="Helical" evidence="1">
    <location>
        <begin position="210"/>
        <end position="233"/>
    </location>
</feature>
<evidence type="ECO:0000256" key="1">
    <source>
        <dbReference type="SAM" id="Phobius"/>
    </source>
</evidence>
<dbReference type="EMBL" id="UGUU01000001">
    <property type="protein sequence ID" value="SUD40188.1"/>
    <property type="molecule type" value="Genomic_DNA"/>
</dbReference>
<feature type="transmembrane region" description="Helical" evidence="1">
    <location>
        <begin position="335"/>
        <end position="355"/>
    </location>
</feature>
<dbReference type="RefSeq" id="WP_115291619.1">
    <property type="nucleotide sequence ID" value="NZ_UGUU01000001.1"/>
</dbReference>
<organism evidence="2 3">
    <name type="scientific">Ectopseudomonas mendocina</name>
    <name type="common">Pseudomonas mendocina</name>
    <dbReference type="NCBI Taxonomy" id="300"/>
    <lineage>
        <taxon>Bacteria</taxon>
        <taxon>Pseudomonadati</taxon>
        <taxon>Pseudomonadota</taxon>
        <taxon>Gammaproteobacteria</taxon>
        <taxon>Pseudomonadales</taxon>
        <taxon>Pseudomonadaceae</taxon>
        <taxon>Ectopseudomonas</taxon>
    </lineage>
</organism>
<feature type="transmembrane region" description="Helical" evidence="1">
    <location>
        <begin position="239"/>
        <end position="257"/>
    </location>
</feature>
<dbReference type="InterPro" id="IPR010266">
    <property type="entry name" value="NnrS"/>
</dbReference>
<accession>A0A379IV55</accession>
<dbReference type="Pfam" id="PF05940">
    <property type="entry name" value="NnrS"/>
    <property type="match status" value="1"/>
</dbReference>
<keyword evidence="1" id="KW-0472">Membrane</keyword>